<evidence type="ECO:0008006" key="3">
    <source>
        <dbReference type="Google" id="ProtNLM"/>
    </source>
</evidence>
<dbReference type="Proteomes" id="UP001194468">
    <property type="component" value="Unassembled WGS sequence"/>
</dbReference>
<proteinExistence type="predicted"/>
<dbReference type="InterPro" id="IPR027417">
    <property type="entry name" value="P-loop_NTPase"/>
</dbReference>
<protein>
    <recommendedName>
        <fullName evidence="3">G domain-containing protein</fullName>
    </recommendedName>
</protein>
<reference evidence="1" key="2">
    <citation type="journal article" date="2020" name="Nat. Commun.">
        <title>Large-scale genome sequencing of mycorrhizal fungi provides insights into the early evolution of symbiotic traits.</title>
        <authorList>
            <person name="Miyauchi S."/>
            <person name="Kiss E."/>
            <person name="Kuo A."/>
            <person name="Drula E."/>
            <person name="Kohler A."/>
            <person name="Sanchez-Garcia M."/>
            <person name="Morin E."/>
            <person name="Andreopoulos B."/>
            <person name="Barry K.W."/>
            <person name="Bonito G."/>
            <person name="Buee M."/>
            <person name="Carver A."/>
            <person name="Chen C."/>
            <person name="Cichocki N."/>
            <person name="Clum A."/>
            <person name="Culley D."/>
            <person name="Crous P.W."/>
            <person name="Fauchery L."/>
            <person name="Girlanda M."/>
            <person name="Hayes R.D."/>
            <person name="Keri Z."/>
            <person name="LaButti K."/>
            <person name="Lipzen A."/>
            <person name="Lombard V."/>
            <person name="Magnuson J."/>
            <person name="Maillard F."/>
            <person name="Murat C."/>
            <person name="Nolan M."/>
            <person name="Ohm R.A."/>
            <person name="Pangilinan J."/>
            <person name="Pereira M.F."/>
            <person name="Perotto S."/>
            <person name="Peter M."/>
            <person name="Pfister S."/>
            <person name="Riley R."/>
            <person name="Sitrit Y."/>
            <person name="Stielow J.B."/>
            <person name="Szollosi G."/>
            <person name="Zifcakova L."/>
            <person name="Stursova M."/>
            <person name="Spatafora J.W."/>
            <person name="Tedersoo L."/>
            <person name="Vaario L.M."/>
            <person name="Yamada A."/>
            <person name="Yan M."/>
            <person name="Wang P."/>
            <person name="Xu J."/>
            <person name="Bruns T."/>
            <person name="Baldrian P."/>
            <person name="Vilgalys R."/>
            <person name="Dunand C."/>
            <person name="Henrissat B."/>
            <person name="Grigoriev I.V."/>
            <person name="Hibbett D."/>
            <person name="Nagy L.G."/>
            <person name="Martin F.M."/>
        </authorList>
    </citation>
    <scope>NUCLEOTIDE SEQUENCE</scope>
    <source>
        <strain evidence="1">BED1</strain>
    </source>
</reference>
<dbReference type="CDD" id="cd00882">
    <property type="entry name" value="Ras_like_GTPase"/>
    <property type="match status" value="1"/>
</dbReference>
<keyword evidence="2" id="KW-1185">Reference proteome</keyword>
<organism evidence="1 2">
    <name type="scientific">Boletus edulis BED1</name>
    <dbReference type="NCBI Taxonomy" id="1328754"/>
    <lineage>
        <taxon>Eukaryota</taxon>
        <taxon>Fungi</taxon>
        <taxon>Dikarya</taxon>
        <taxon>Basidiomycota</taxon>
        <taxon>Agaricomycotina</taxon>
        <taxon>Agaricomycetes</taxon>
        <taxon>Agaricomycetidae</taxon>
        <taxon>Boletales</taxon>
        <taxon>Boletineae</taxon>
        <taxon>Boletaceae</taxon>
        <taxon>Boletoideae</taxon>
        <taxon>Boletus</taxon>
    </lineage>
</organism>
<sequence>MPHMSIMSWLKDRHGLAFQLDDDDIVVFVVGPSGSGKSTFVEQATRSYDLVKVGTGLRPCTATVQAIRCELSEGAKAALGTTMQRNIVFVDTPSFHTQPGRHDEAAYNLKSWLRKSKSKSTPSLVGTIYMHRVETDPRYESVQQHLNAFAHAFPKDFVPFPQRLHAVFSYEGVIPHQTIQIRRETFETQLHALRPSIGQPKWVTSFHPALFRQGEPETAWQAVLELFPRA</sequence>
<dbReference type="EMBL" id="WHUW01000010">
    <property type="protein sequence ID" value="KAF8441318.1"/>
    <property type="molecule type" value="Genomic_DNA"/>
</dbReference>
<evidence type="ECO:0000313" key="2">
    <source>
        <dbReference type="Proteomes" id="UP001194468"/>
    </source>
</evidence>
<dbReference type="SUPFAM" id="SSF52540">
    <property type="entry name" value="P-loop containing nucleoside triphosphate hydrolases"/>
    <property type="match status" value="1"/>
</dbReference>
<reference evidence="1" key="1">
    <citation type="submission" date="2019-10" db="EMBL/GenBank/DDBJ databases">
        <authorList>
            <consortium name="DOE Joint Genome Institute"/>
            <person name="Kuo A."/>
            <person name="Miyauchi S."/>
            <person name="Kiss E."/>
            <person name="Drula E."/>
            <person name="Kohler A."/>
            <person name="Sanchez-Garcia M."/>
            <person name="Andreopoulos B."/>
            <person name="Barry K.W."/>
            <person name="Bonito G."/>
            <person name="Buee M."/>
            <person name="Carver A."/>
            <person name="Chen C."/>
            <person name="Cichocki N."/>
            <person name="Clum A."/>
            <person name="Culley D."/>
            <person name="Crous P.W."/>
            <person name="Fauchery L."/>
            <person name="Girlanda M."/>
            <person name="Hayes R."/>
            <person name="Keri Z."/>
            <person name="LaButti K."/>
            <person name="Lipzen A."/>
            <person name="Lombard V."/>
            <person name="Magnuson J."/>
            <person name="Maillard F."/>
            <person name="Morin E."/>
            <person name="Murat C."/>
            <person name="Nolan M."/>
            <person name="Ohm R."/>
            <person name="Pangilinan J."/>
            <person name="Pereira M."/>
            <person name="Perotto S."/>
            <person name="Peter M."/>
            <person name="Riley R."/>
            <person name="Sitrit Y."/>
            <person name="Stielow B."/>
            <person name="Szollosi G."/>
            <person name="Zifcakova L."/>
            <person name="Stursova M."/>
            <person name="Spatafora J.W."/>
            <person name="Tedersoo L."/>
            <person name="Vaario L.-M."/>
            <person name="Yamada A."/>
            <person name="Yan M."/>
            <person name="Wang P."/>
            <person name="Xu J."/>
            <person name="Bruns T."/>
            <person name="Baldrian P."/>
            <person name="Vilgalys R."/>
            <person name="Henrissat B."/>
            <person name="Grigoriev I.V."/>
            <person name="Hibbett D."/>
            <person name="Nagy L.G."/>
            <person name="Martin F.M."/>
        </authorList>
    </citation>
    <scope>NUCLEOTIDE SEQUENCE</scope>
    <source>
        <strain evidence="1">BED1</strain>
    </source>
</reference>
<comment type="caution">
    <text evidence="1">The sequence shown here is derived from an EMBL/GenBank/DDBJ whole genome shotgun (WGS) entry which is preliminary data.</text>
</comment>
<accession>A0AAD4GF17</accession>
<dbReference type="AlphaFoldDB" id="A0AAD4GF17"/>
<evidence type="ECO:0000313" key="1">
    <source>
        <dbReference type="EMBL" id="KAF8441318.1"/>
    </source>
</evidence>
<gene>
    <name evidence="1" type="ORF">L210DRAFT_953422</name>
</gene>
<dbReference type="Gene3D" id="3.40.50.300">
    <property type="entry name" value="P-loop containing nucleotide triphosphate hydrolases"/>
    <property type="match status" value="1"/>
</dbReference>
<name>A0AAD4GF17_BOLED</name>